<gene>
    <name evidence="1" type="ORF">PHMEG_0006512</name>
</gene>
<keyword evidence="2" id="KW-1185">Reference proteome</keyword>
<proteinExistence type="predicted"/>
<protein>
    <submittedName>
        <fullName evidence="1">Uncharacterized protein</fullName>
    </submittedName>
</protein>
<comment type="caution">
    <text evidence="1">The sequence shown here is derived from an EMBL/GenBank/DDBJ whole genome shotgun (WGS) entry which is preliminary data.</text>
</comment>
<accession>A0A225WNU3</accession>
<dbReference type="Proteomes" id="UP000198211">
    <property type="component" value="Unassembled WGS sequence"/>
</dbReference>
<sequence>MVAFSIDEPTIAIPEQGYWGLPELASSIGNVCGSKGVQFEAPSLLIVDKTLMIMLGRPRANNPELWKVERRGYVKVVGATICVSPDFTRRKQSNLDLIELEYSYPNYVSVRDHHRILKLWGAMETLIVSHGYSQARRRKWSTIACVSNAMVDPGSRGCVTDGRTIRLSPVQHVEWGAPRRRLVRPPSTEELENLSQRLQLFGIQPGVGETMIVEKRDNPGFKNVHVNLQPGRMWGALILRDEETVVRLVETYGVQQYKRTFLGK</sequence>
<evidence type="ECO:0000313" key="1">
    <source>
        <dbReference type="EMBL" id="OWZ19262.1"/>
    </source>
</evidence>
<evidence type="ECO:0000313" key="2">
    <source>
        <dbReference type="Proteomes" id="UP000198211"/>
    </source>
</evidence>
<reference evidence="2" key="1">
    <citation type="submission" date="2017-03" db="EMBL/GenBank/DDBJ databases">
        <title>Phytopthora megakarya and P. palmivora, two closely related causual agents of cacao black pod achieved similar genome size and gene model numbers by different mechanisms.</title>
        <authorList>
            <person name="Ali S."/>
            <person name="Shao J."/>
            <person name="Larry D.J."/>
            <person name="Kronmiller B."/>
            <person name="Shen D."/>
            <person name="Strem M.D."/>
            <person name="Melnick R.L."/>
            <person name="Guiltinan M.J."/>
            <person name="Tyler B.M."/>
            <person name="Meinhardt L.W."/>
            <person name="Bailey B.A."/>
        </authorList>
    </citation>
    <scope>NUCLEOTIDE SEQUENCE [LARGE SCALE GENOMIC DNA]</scope>
    <source>
        <strain evidence="2">zdho120</strain>
    </source>
</reference>
<dbReference type="EMBL" id="NBNE01000464">
    <property type="protein sequence ID" value="OWZ19262.1"/>
    <property type="molecule type" value="Genomic_DNA"/>
</dbReference>
<organism evidence="1 2">
    <name type="scientific">Phytophthora megakarya</name>
    <dbReference type="NCBI Taxonomy" id="4795"/>
    <lineage>
        <taxon>Eukaryota</taxon>
        <taxon>Sar</taxon>
        <taxon>Stramenopiles</taxon>
        <taxon>Oomycota</taxon>
        <taxon>Peronosporomycetes</taxon>
        <taxon>Peronosporales</taxon>
        <taxon>Peronosporaceae</taxon>
        <taxon>Phytophthora</taxon>
    </lineage>
</organism>
<dbReference type="OrthoDB" id="142960at2759"/>
<name>A0A225WNU3_9STRA</name>
<dbReference type="AlphaFoldDB" id="A0A225WNU3"/>